<organism evidence="1 2">
    <name type="scientific">Kitasatospora acidiphila</name>
    <dbReference type="NCBI Taxonomy" id="2567942"/>
    <lineage>
        <taxon>Bacteria</taxon>
        <taxon>Bacillati</taxon>
        <taxon>Actinomycetota</taxon>
        <taxon>Actinomycetes</taxon>
        <taxon>Kitasatosporales</taxon>
        <taxon>Streptomycetaceae</taxon>
        <taxon>Kitasatospora</taxon>
    </lineage>
</organism>
<keyword evidence="2" id="KW-1185">Reference proteome</keyword>
<accession>A0A540W1G0</accession>
<proteinExistence type="predicted"/>
<dbReference type="PANTHER" id="PTHR41913">
    <property type="entry name" value="DUF1684 DOMAIN-CONTAINING PROTEIN"/>
    <property type="match status" value="1"/>
</dbReference>
<dbReference type="InterPro" id="IPR012467">
    <property type="entry name" value="DUF1684"/>
</dbReference>
<gene>
    <name evidence="1" type="ORF">E6W39_12135</name>
</gene>
<name>A0A540W1G0_9ACTN</name>
<dbReference type="PANTHER" id="PTHR41913:SF1">
    <property type="entry name" value="DUF1684 DOMAIN-CONTAINING PROTEIN"/>
    <property type="match status" value="1"/>
</dbReference>
<dbReference type="EMBL" id="VIGB01000003">
    <property type="protein sequence ID" value="TQF02869.1"/>
    <property type="molecule type" value="Genomic_DNA"/>
</dbReference>
<dbReference type="Proteomes" id="UP000319103">
    <property type="component" value="Unassembled WGS sequence"/>
</dbReference>
<comment type="caution">
    <text evidence="1">The sequence shown here is derived from an EMBL/GenBank/DDBJ whole genome shotgun (WGS) entry which is preliminary data.</text>
</comment>
<evidence type="ECO:0000313" key="2">
    <source>
        <dbReference type="Proteomes" id="UP000319103"/>
    </source>
</evidence>
<dbReference type="OrthoDB" id="5493262at2"/>
<sequence>MTIDAEEWQHWTEARAASVSAPHGVLALTGTHWLTAEPGAIPGIPGRWSVTPEGVRVVAAAADGLRAGDAALDGAVVLPPDTHPGAGTARYGDQLLVPIEREGELALRIFDPEAENRTTFAGIAVFPYAPEWSVPAVFTAYESGDRTVTVPNVDGRDRPMPVAGQITFQLGGEPYSLTVSRAGGEGTALAGVIADASSGTDTYRFRFITLPEPDRDGRTVLDLNRAFLPPCAFSDHFMCPFPPPGNRLPIAVRAGEKSVLRGGPTHSRDGELDIAD</sequence>
<evidence type="ECO:0000313" key="1">
    <source>
        <dbReference type="EMBL" id="TQF02869.1"/>
    </source>
</evidence>
<dbReference type="AlphaFoldDB" id="A0A540W1G0"/>
<dbReference type="Pfam" id="PF07920">
    <property type="entry name" value="DUF1684"/>
    <property type="match status" value="1"/>
</dbReference>
<reference evidence="1 2" key="1">
    <citation type="submission" date="2019-06" db="EMBL/GenBank/DDBJ databases">
        <title>Description of Kitasatospora acidophila sp. nov. isolated from pine grove soil, and reclassification of Streptomyces novaecaesareae to Kitasatospora novaeceasareae comb. nov.</title>
        <authorList>
            <person name="Kim M.J."/>
        </authorList>
    </citation>
    <scope>NUCLEOTIDE SEQUENCE [LARGE SCALE GENOMIC DNA]</scope>
    <source>
        <strain evidence="1 2">MMS16-CNU292</strain>
    </source>
</reference>
<protein>
    <submittedName>
        <fullName evidence="1">DUF1684 domain-containing protein</fullName>
    </submittedName>
</protein>
<dbReference type="RefSeq" id="WP_141633559.1">
    <property type="nucleotide sequence ID" value="NZ_VIGB01000003.1"/>
</dbReference>